<dbReference type="EMBL" id="JAURUP010000062">
    <property type="protein sequence ID" value="MDP9752114.1"/>
    <property type="molecule type" value="Genomic_DNA"/>
</dbReference>
<name>A0ABT9M7K3_9THEO</name>
<proteinExistence type="predicted"/>
<gene>
    <name evidence="1" type="ORF">J2S24_002640</name>
    <name evidence="2" type="ORF">J2S24_002664</name>
</gene>
<dbReference type="Proteomes" id="UP001223886">
    <property type="component" value="Unassembled WGS sequence"/>
</dbReference>
<evidence type="ECO:0000313" key="1">
    <source>
        <dbReference type="EMBL" id="MDP9752114.1"/>
    </source>
</evidence>
<feature type="non-terminal residue" evidence="1">
    <location>
        <position position="31"/>
    </location>
</feature>
<evidence type="ECO:0000313" key="3">
    <source>
        <dbReference type="Proteomes" id="UP001223886"/>
    </source>
</evidence>
<sequence length="31" mass="3644">MLLTREGIKDIDKWRQAGIKLPNYDVEKIAE</sequence>
<protein>
    <submittedName>
        <fullName evidence="1">Uncharacterized protein</fullName>
    </submittedName>
</protein>
<dbReference type="EMBL" id="JAURUP010000071">
    <property type="protein sequence ID" value="MDP9752137.1"/>
    <property type="molecule type" value="Genomic_DNA"/>
</dbReference>
<organism evidence="1 3">
    <name type="scientific">Thermoanaerobacter pentosaceus</name>
    <dbReference type="NCBI Taxonomy" id="694059"/>
    <lineage>
        <taxon>Bacteria</taxon>
        <taxon>Bacillati</taxon>
        <taxon>Bacillota</taxon>
        <taxon>Clostridia</taxon>
        <taxon>Thermoanaerobacterales</taxon>
        <taxon>Thermoanaerobacteraceae</taxon>
        <taxon>Thermoanaerobacter</taxon>
    </lineage>
</organism>
<evidence type="ECO:0000313" key="2">
    <source>
        <dbReference type="EMBL" id="MDP9752137.1"/>
    </source>
</evidence>
<keyword evidence="3" id="KW-1185">Reference proteome</keyword>
<accession>A0ABT9M7K3</accession>
<reference evidence="1 3" key="1">
    <citation type="submission" date="2023-07" db="EMBL/GenBank/DDBJ databases">
        <title>Genomic Encyclopedia of Type Strains, Phase IV (KMG-IV): sequencing the most valuable type-strain genomes for metagenomic binning, comparative biology and taxonomic classification.</title>
        <authorList>
            <person name="Goeker M."/>
        </authorList>
    </citation>
    <scope>NUCLEOTIDE SEQUENCE [LARGE SCALE GENOMIC DNA]</scope>
    <source>
        <strain evidence="1 3">DSM 25963</strain>
    </source>
</reference>
<comment type="caution">
    <text evidence="1">The sequence shown here is derived from an EMBL/GenBank/DDBJ whole genome shotgun (WGS) entry which is preliminary data.</text>
</comment>